<keyword evidence="1" id="KW-0812">Transmembrane</keyword>
<dbReference type="InParanoid" id="A0A1Q6DWG1"/>
<feature type="transmembrane region" description="Helical" evidence="1">
    <location>
        <begin position="120"/>
        <end position="140"/>
    </location>
</feature>
<keyword evidence="1" id="KW-1133">Transmembrane helix</keyword>
<organism evidence="2 3">
    <name type="scientific">Methanohalarchaeum thermophilum</name>
    <dbReference type="NCBI Taxonomy" id="1903181"/>
    <lineage>
        <taxon>Archaea</taxon>
        <taxon>Methanobacteriati</taxon>
        <taxon>Methanobacteriota</taxon>
        <taxon>Methanonatronarchaeia</taxon>
        <taxon>Methanonatronarchaeales</taxon>
        <taxon>Methanonatronarchaeaceae</taxon>
        <taxon>Candidatus Methanohalarchaeum</taxon>
    </lineage>
</organism>
<reference evidence="2" key="1">
    <citation type="submission" date="2016-12" db="EMBL/GenBank/DDBJ databases">
        <title>Discovery of methanogenic haloarchaea.</title>
        <authorList>
            <person name="Sorokin D.Y."/>
            <person name="Makarova K.S."/>
            <person name="Abbas B."/>
            <person name="Ferrer M."/>
            <person name="Golyshin P.N."/>
        </authorList>
    </citation>
    <scope>NUCLEOTIDE SEQUENCE [LARGE SCALE GENOMIC DNA]</scope>
    <source>
        <strain evidence="2">HMET1</strain>
    </source>
</reference>
<dbReference type="Proteomes" id="UP000185744">
    <property type="component" value="Unassembled WGS sequence"/>
</dbReference>
<evidence type="ECO:0000256" key="1">
    <source>
        <dbReference type="SAM" id="Phobius"/>
    </source>
</evidence>
<keyword evidence="3" id="KW-1185">Reference proteome</keyword>
<feature type="transmembrane region" description="Helical" evidence="1">
    <location>
        <begin position="20"/>
        <end position="43"/>
    </location>
</feature>
<feature type="transmembrane region" description="Helical" evidence="1">
    <location>
        <begin position="93"/>
        <end position="113"/>
    </location>
</feature>
<evidence type="ECO:0000313" key="2">
    <source>
        <dbReference type="EMBL" id="OKY78687.1"/>
    </source>
</evidence>
<evidence type="ECO:0000313" key="3">
    <source>
        <dbReference type="Proteomes" id="UP000185744"/>
    </source>
</evidence>
<dbReference type="EMBL" id="MSDW01000001">
    <property type="protein sequence ID" value="OKY78687.1"/>
    <property type="molecule type" value="Genomic_DNA"/>
</dbReference>
<name>A0A1Q6DWG1_METT1</name>
<keyword evidence="1" id="KW-0472">Membrane</keyword>
<feature type="transmembrane region" description="Helical" evidence="1">
    <location>
        <begin position="55"/>
        <end position="73"/>
    </location>
</feature>
<protein>
    <submittedName>
        <fullName evidence="2">Uncharacterized protein</fullName>
    </submittedName>
</protein>
<dbReference type="AlphaFoldDB" id="A0A1Q6DWG1"/>
<proteinExistence type="predicted"/>
<feature type="transmembrane region" description="Helical" evidence="1">
    <location>
        <begin position="152"/>
        <end position="174"/>
    </location>
</feature>
<gene>
    <name evidence="2" type="ORF">BTN85_1184</name>
</gene>
<sequence>MKDDRLNFYYPGFNLIKDFLEFFIFTWVIVGVLTEVMVEDVYFLSSSFIRLGGALFLWFVFLFTIISIARNQIKSNPHDIEGTNIKGFVKNNSISTLKLIFYILLVFIGLILIKSNLNMFAVSLNYFFHSMFLLLTEGVFRFSFRINYLVSIFLYVIGGTAFTHGIDRIVVYLLRNIINNRILKKGSQT</sequence>
<accession>A0A1Q6DWG1</accession>
<comment type="caution">
    <text evidence="2">The sequence shown here is derived from an EMBL/GenBank/DDBJ whole genome shotgun (WGS) entry which is preliminary data.</text>
</comment>